<evidence type="ECO:0000256" key="1">
    <source>
        <dbReference type="SAM" id="SignalP"/>
    </source>
</evidence>
<proteinExistence type="predicted"/>
<sequence>MCTNIWKVLLFILLLDQKCFIVESSGFKQNKSAHHVRRANVDDFFKNKILSSYRSFQPVSVKYHKSSYPRADDRPDYDITSYDSEYGGVVSNFTSSIYDDIPPLYPNPEFVARTNEVISKTENKPPDSEIDLPDDSLADADLKEHNIIDSVTYLYGFNNCHGVRNEWMILKKYIYLEYVTGQAFNIYIHAANIFSNWGRNLILCPYSPHPPTPYLIIFNCFILIF</sequence>
<reference evidence="2" key="1">
    <citation type="submission" date="2021-12" db="EMBL/GenBank/DDBJ databases">
        <authorList>
            <person name="King R."/>
        </authorList>
    </citation>
    <scope>NUCLEOTIDE SEQUENCE</scope>
</reference>
<keyword evidence="3" id="KW-1185">Reference proteome</keyword>
<gene>
    <name evidence="2" type="ORF">DIATSA_LOCUS7745</name>
</gene>
<dbReference type="EMBL" id="OU893351">
    <property type="protein sequence ID" value="CAG9790056.1"/>
    <property type="molecule type" value="Genomic_DNA"/>
</dbReference>
<protein>
    <submittedName>
        <fullName evidence="2">Uncharacterized protein</fullName>
    </submittedName>
</protein>
<dbReference type="OrthoDB" id="347083at2759"/>
<name>A0A9N9WET5_9NEOP</name>
<dbReference type="Proteomes" id="UP001153714">
    <property type="component" value="Chromosome 20"/>
</dbReference>
<keyword evidence="1" id="KW-0732">Signal</keyword>
<feature type="signal peptide" evidence="1">
    <location>
        <begin position="1"/>
        <end position="21"/>
    </location>
</feature>
<organism evidence="2 3">
    <name type="scientific">Diatraea saccharalis</name>
    <name type="common">sugarcane borer</name>
    <dbReference type="NCBI Taxonomy" id="40085"/>
    <lineage>
        <taxon>Eukaryota</taxon>
        <taxon>Metazoa</taxon>
        <taxon>Ecdysozoa</taxon>
        <taxon>Arthropoda</taxon>
        <taxon>Hexapoda</taxon>
        <taxon>Insecta</taxon>
        <taxon>Pterygota</taxon>
        <taxon>Neoptera</taxon>
        <taxon>Endopterygota</taxon>
        <taxon>Lepidoptera</taxon>
        <taxon>Glossata</taxon>
        <taxon>Ditrysia</taxon>
        <taxon>Pyraloidea</taxon>
        <taxon>Crambidae</taxon>
        <taxon>Crambinae</taxon>
        <taxon>Diatraea</taxon>
    </lineage>
</organism>
<evidence type="ECO:0000313" key="3">
    <source>
        <dbReference type="Proteomes" id="UP001153714"/>
    </source>
</evidence>
<accession>A0A9N9WET5</accession>
<feature type="chain" id="PRO_5040224000" evidence="1">
    <location>
        <begin position="22"/>
        <end position="225"/>
    </location>
</feature>
<evidence type="ECO:0000313" key="2">
    <source>
        <dbReference type="EMBL" id="CAG9790056.1"/>
    </source>
</evidence>
<dbReference type="AlphaFoldDB" id="A0A9N9WET5"/>
<reference evidence="2" key="2">
    <citation type="submission" date="2022-10" db="EMBL/GenBank/DDBJ databases">
        <authorList>
            <consortium name="ENA_rothamsted_submissions"/>
            <consortium name="culmorum"/>
            <person name="King R."/>
        </authorList>
    </citation>
    <scope>NUCLEOTIDE SEQUENCE</scope>
</reference>